<gene>
    <name evidence="2" type="primary">LOC112460142</name>
</gene>
<dbReference type="RefSeq" id="XP_024880440.1">
    <property type="nucleotide sequence ID" value="XM_025024672.1"/>
</dbReference>
<dbReference type="AlphaFoldDB" id="A0A6J1QIL3"/>
<organism evidence="1 2">
    <name type="scientific">Temnothorax curvispinosus</name>
    <dbReference type="NCBI Taxonomy" id="300111"/>
    <lineage>
        <taxon>Eukaryota</taxon>
        <taxon>Metazoa</taxon>
        <taxon>Ecdysozoa</taxon>
        <taxon>Arthropoda</taxon>
        <taxon>Hexapoda</taxon>
        <taxon>Insecta</taxon>
        <taxon>Pterygota</taxon>
        <taxon>Neoptera</taxon>
        <taxon>Endopterygota</taxon>
        <taxon>Hymenoptera</taxon>
        <taxon>Apocrita</taxon>
        <taxon>Aculeata</taxon>
        <taxon>Formicoidea</taxon>
        <taxon>Formicidae</taxon>
        <taxon>Myrmicinae</taxon>
        <taxon>Temnothorax</taxon>
    </lineage>
</organism>
<name>A0A6J1QIL3_9HYME</name>
<protein>
    <submittedName>
        <fullName evidence="2">Uncharacterized protein LOC112460142</fullName>
    </submittedName>
</protein>
<dbReference type="Proteomes" id="UP000504618">
    <property type="component" value="Unplaced"/>
</dbReference>
<keyword evidence="1" id="KW-1185">Reference proteome</keyword>
<sequence>MDKGIAVLFILCEARTQLVYESIWKEVIKLAPDLQSNLRFIMCDYEKASMNAVHKQFPQASLRGCWFYYCQAVLKKWKRLELLTAPYKIVSMAMTLALAPPEMFSEGLNLMQTIADKEYNNYPNILHFMRYMRSTWLPISKKISVYGCPIRTNNLVESFHSIMLKKIHMIHPNLWVFL</sequence>
<dbReference type="GeneID" id="112460142"/>
<evidence type="ECO:0000313" key="2">
    <source>
        <dbReference type="RefSeq" id="XP_024880440.1"/>
    </source>
</evidence>
<accession>A0A6J1QIL3</accession>
<reference evidence="2" key="1">
    <citation type="submission" date="2025-08" db="UniProtKB">
        <authorList>
            <consortium name="RefSeq"/>
        </authorList>
    </citation>
    <scope>IDENTIFICATION</scope>
    <source>
        <tissue evidence="2">Whole body</tissue>
    </source>
</reference>
<proteinExistence type="predicted"/>
<dbReference type="OrthoDB" id="90756at2759"/>
<evidence type="ECO:0000313" key="1">
    <source>
        <dbReference type="Proteomes" id="UP000504618"/>
    </source>
</evidence>
<feature type="non-terminal residue" evidence="2">
    <location>
        <position position="178"/>
    </location>
</feature>